<reference evidence="2 3" key="1">
    <citation type="submission" date="2013-08" db="EMBL/GenBank/DDBJ databases">
        <title>Genome sequencing of Cellulomonas bogoriensis 69B4.</title>
        <authorList>
            <person name="Chen F."/>
            <person name="Li Y."/>
            <person name="Wang G."/>
        </authorList>
    </citation>
    <scope>NUCLEOTIDE SEQUENCE [LARGE SCALE GENOMIC DNA]</scope>
    <source>
        <strain evidence="2 3">69B4</strain>
    </source>
</reference>
<feature type="transmembrane region" description="Helical" evidence="1">
    <location>
        <begin position="127"/>
        <end position="150"/>
    </location>
</feature>
<keyword evidence="1" id="KW-0472">Membrane</keyword>
<protein>
    <recommendedName>
        <fullName evidence="4">DUF3592 domain-containing protein</fullName>
    </recommendedName>
</protein>
<keyword evidence="1" id="KW-0812">Transmembrane</keyword>
<evidence type="ECO:0008006" key="4">
    <source>
        <dbReference type="Google" id="ProtNLM"/>
    </source>
</evidence>
<gene>
    <name evidence="2" type="ORF">N869_14015</name>
</gene>
<accession>A0A0A0C2H4</accession>
<keyword evidence="1" id="KW-1133">Transmembrane helix</keyword>
<keyword evidence="3" id="KW-1185">Reference proteome</keyword>
<sequence>MHKDAPGADPVTNPDDRVIMRFVAAILPLVLFAVPGAVLVVVGLRLQRQTTSVPRVPVQAVVVEYSNWSSPKRVVFDYPAPDGTWIRARRMTGIAQMQTRGLLVRPGDGITVYVDPKRPHDVNLGPVGSASGFAGVAMIVFGAGLVLAGLSNTVTFARFILG</sequence>
<organism evidence="2 3">
    <name type="scientific">Cellulomonas bogoriensis 69B4 = DSM 16987</name>
    <dbReference type="NCBI Taxonomy" id="1386082"/>
    <lineage>
        <taxon>Bacteria</taxon>
        <taxon>Bacillati</taxon>
        <taxon>Actinomycetota</taxon>
        <taxon>Actinomycetes</taxon>
        <taxon>Micrococcales</taxon>
        <taxon>Cellulomonadaceae</taxon>
        <taxon>Cellulomonas</taxon>
    </lineage>
</organism>
<dbReference type="EMBL" id="AXCZ01000005">
    <property type="protein sequence ID" value="KGM14375.1"/>
    <property type="molecule type" value="Genomic_DNA"/>
</dbReference>
<proteinExistence type="predicted"/>
<evidence type="ECO:0000313" key="3">
    <source>
        <dbReference type="Proteomes" id="UP000054314"/>
    </source>
</evidence>
<dbReference type="AlphaFoldDB" id="A0A0A0C2H4"/>
<name>A0A0A0C2H4_9CELL</name>
<feature type="transmembrane region" description="Helical" evidence="1">
    <location>
        <begin position="18"/>
        <end position="42"/>
    </location>
</feature>
<evidence type="ECO:0000256" key="1">
    <source>
        <dbReference type="SAM" id="Phobius"/>
    </source>
</evidence>
<comment type="caution">
    <text evidence="2">The sequence shown here is derived from an EMBL/GenBank/DDBJ whole genome shotgun (WGS) entry which is preliminary data.</text>
</comment>
<dbReference type="Proteomes" id="UP000054314">
    <property type="component" value="Unassembled WGS sequence"/>
</dbReference>
<evidence type="ECO:0000313" key="2">
    <source>
        <dbReference type="EMBL" id="KGM14375.1"/>
    </source>
</evidence>